<proteinExistence type="predicted"/>
<name>A0A0M3HU41_ASCLU</name>
<dbReference type="AlphaFoldDB" id="A0A0M3HU41"/>
<sequence>MATIGVLNLKLDFKQQLMAGLVRKIYAEVNSFTLSAPKERKLCTRIDWPNIEYLPWTLFVCTCDKEIWDKDIAANIAQLEAAHLAKQSKEDYFVRSLEFHNLLSLEESRKAVASVRRNSFVCHLSAKVIGSDVLLRGGSAERTLVDSLKIYAHHLAFTTPSRIKVNMRTERNRRVFCLCRTTFLEWKRASGTKVTCNARVDEWQIVVREAVIATVEAETSSAVNRKGDLVVGLFLGVNMEEVQQTLKCANMDCRFSSGQGKASSTSAMDSSSELPNHPEFLKEEIVDRMLPISLLVPETPEGHSFWANRNIQLGNSLGRTLSTQALLKWENRCNPDEKVTGHLRMVKNPRQNTVEKIQKHACGQGATLSIGKRALKHCDSMSRSDSTNAEMLKRKMESPASTELTWLQYTCIFYTSVTLSEGTRLENPEFHDFPTQLAELHERKVPMRQRSGNVPKANITFPVRRQICPSFSINSQAV</sequence>
<keyword evidence="1" id="KW-1185">Reference proteome</keyword>
<protein>
    <submittedName>
        <fullName evidence="2">VPS13 domain-containing protein</fullName>
    </submittedName>
</protein>
<evidence type="ECO:0000313" key="1">
    <source>
        <dbReference type="Proteomes" id="UP000036681"/>
    </source>
</evidence>
<accession>A0A0M3HU41</accession>
<reference evidence="2" key="1">
    <citation type="submission" date="2017-02" db="UniProtKB">
        <authorList>
            <consortium name="WormBaseParasite"/>
        </authorList>
    </citation>
    <scope>IDENTIFICATION</scope>
</reference>
<organism evidence="1 2">
    <name type="scientific">Ascaris lumbricoides</name>
    <name type="common">Giant roundworm</name>
    <dbReference type="NCBI Taxonomy" id="6252"/>
    <lineage>
        <taxon>Eukaryota</taxon>
        <taxon>Metazoa</taxon>
        <taxon>Ecdysozoa</taxon>
        <taxon>Nematoda</taxon>
        <taxon>Chromadorea</taxon>
        <taxon>Rhabditida</taxon>
        <taxon>Spirurina</taxon>
        <taxon>Ascaridomorpha</taxon>
        <taxon>Ascaridoidea</taxon>
        <taxon>Ascarididae</taxon>
        <taxon>Ascaris</taxon>
    </lineage>
</organism>
<evidence type="ECO:0000313" key="2">
    <source>
        <dbReference type="WBParaSite" id="ALUE_0000626201-mRNA-1"/>
    </source>
</evidence>
<dbReference type="WBParaSite" id="ALUE_0000626201-mRNA-1">
    <property type="protein sequence ID" value="ALUE_0000626201-mRNA-1"/>
    <property type="gene ID" value="ALUE_0000626201"/>
</dbReference>
<dbReference type="Proteomes" id="UP000036681">
    <property type="component" value="Unplaced"/>
</dbReference>